<comment type="caution">
    <text evidence="2">The sequence shown here is derived from an EMBL/GenBank/DDBJ whole genome shotgun (WGS) entry which is preliminary data.</text>
</comment>
<feature type="region of interest" description="Disordered" evidence="1">
    <location>
        <begin position="211"/>
        <end position="234"/>
    </location>
</feature>
<feature type="compositionally biased region" description="Acidic residues" evidence="1">
    <location>
        <begin position="477"/>
        <end position="489"/>
    </location>
</feature>
<dbReference type="EMBL" id="JBAHYK010000635">
    <property type="protein sequence ID" value="KAL0572382.1"/>
    <property type="molecule type" value="Genomic_DNA"/>
</dbReference>
<dbReference type="Proteomes" id="UP001465976">
    <property type="component" value="Unassembled WGS sequence"/>
</dbReference>
<feature type="region of interest" description="Disordered" evidence="1">
    <location>
        <begin position="451"/>
        <end position="565"/>
    </location>
</feature>
<feature type="compositionally biased region" description="Polar residues" evidence="1">
    <location>
        <begin position="551"/>
        <end position="565"/>
    </location>
</feature>
<proteinExistence type="predicted"/>
<accession>A0ABR3FBB9</accession>
<reference evidence="2 3" key="1">
    <citation type="submission" date="2024-02" db="EMBL/GenBank/DDBJ databases">
        <title>A draft genome for the cacao thread blight pathogen Marasmius crinis-equi.</title>
        <authorList>
            <person name="Cohen S.P."/>
            <person name="Baruah I.K."/>
            <person name="Amoako-Attah I."/>
            <person name="Bukari Y."/>
            <person name="Meinhardt L.W."/>
            <person name="Bailey B.A."/>
        </authorList>
    </citation>
    <scope>NUCLEOTIDE SEQUENCE [LARGE SCALE GENOMIC DNA]</scope>
    <source>
        <strain evidence="2 3">GH-76</strain>
    </source>
</reference>
<feature type="region of interest" description="Disordered" evidence="1">
    <location>
        <begin position="608"/>
        <end position="627"/>
    </location>
</feature>
<protein>
    <submittedName>
        <fullName evidence="2">Uncharacterized protein</fullName>
    </submittedName>
</protein>
<feature type="compositionally biased region" description="Polar residues" evidence="1">
    <location>
        <begin position="211"/>
        <end position="220"/>
    </location>
</feature>
<name>A0ABR3FBB9_9AGAR</name>
<feature type="compositionally biased region" description="Basic and acidic residues" evidence="1">
    <location>
        <begin position="362"/>
        <end position="376"/>
    </location>
</feature>
<feature type="region of interest" description="Disordered" evidence="1">
    <location>
        <begin position="917"/>
        <end position="941"/>
    </location>
</feature>
<feature type="region of interest" description="Disordered" evidence="1">
    <location>
        <begin position="403"/>
        <end position="426"/>
    </location>
</feature>
<evidence type="ECO:0000313" key="2">
    <source>
        <dbReference type="EMBL" id="KAL0572382.1"/>
    </source>
</evidence>
<feature type="region of interest" description="Disordered" evidence="1">
    <location>
        <begin position="80"/>
        <end position="103"/>
    </location>
</feature>
<evidence type="ECO:0000313" key="3">
    <source>
        <dbReference type="Proteomes" id="UP001465976"/>
    </source>
</evidence>
<feature type="region of interest" description="Disordered" evidence="1">
    <location>
        <begin position="278"/>
        <end position="376"/>
    </location>
</feature>
<feature type="compositionally biased region" description="Acidic residues" evidence="1">
    <location>
        <begin position="516"/>
        <end position="528"/>
    </location>
</feature>
<sequence>MPRRTDQRTRTNGQHDFKGSGREVVLFTKSILHKHLQNEVQVEEITSSTVDEVIARSKTKLRRGSVRRLVQAELLRKQQRALRRANPAQRAQTTPKTGGANGIDVPLSMIANRGEDDAPGAKANTSVTPYTLGASGQVEIQEAPTARKTKVHDIYHFDGSLYKGSEDGGIDIAASATHSPRYRSLINANSSSQIASRQVLQISKVSESQSMVTLSQGETHSSSSGSARTEPARHMNVDYQRDAFSNAYSVDHRQTEAEDISAESDTVVLYRPLPQKSDCIPAMKQARSDKDAGRKNAPKGEQTRPQVSRKGKERARGSMEGSASPERNGEPERSQALVVLTQSKRTREDGSPPTGEPQGFLDLRHSDGSEGKMDVDGRFAVNNHGSKVKQLHHIYAWYDPNLPNLEQPSSEDDDSDSTESKEMTTILTRAVVPVGVNSRPGRIQGRIDIHHMSTDLNTEEPLRASNLAKKTGHSGASEDDGEMEIDNEGEVIAGTVEESSSEDNRQYPVEGNTSSESDDQDAGTESDDSNSSRRVKVNRQIGPPTHRRSSHSPTLNGGAQSNSQHDQILLRISKQLEELGECQKGLSTAVEKLQEKVGSLEQQSIAARAANVEHSSPPRTRRSATRAGRFVIPKPKTRRGDDRNEILVATIRQSMNRKLGIRRDRDIISLDLSGFPSRRTAKHYIDQRSQPPEAQLPVCWEDLRCSWNDLLSQSFLASFVKDNPQYEGRDDEILDHFWRRLERLKSLRRRTSRREGETEDQCVSRRQKILADEQRRLRKRSRQDQLFVDRRRVASQNANHHAILDQRKQWASVMTIIERLGVAGMSSDESEDLDGDTRERRYTVRARVWRSRKIQDLLVRTDQELRQTKKSLYGNAPPGNPPRVRHRVKTPASSKRTAVGRLPVNYYDKEWLRTLPDVARGQLSPGERLELPKLPSKSRSS</sequence>
<gene>
    <name evidence="2" type="ORF">V5O48_009574</name>
</gene>
<feature type="region of interest" description="Disordered" evidence="1">
    <location>
        <begin position="868"/>
        <end position="897"/>
    </location>
</feature>
<keyword evidence="3" id="KW-1185">Reference proteome</keyword>
<organism evidence="2 3">
    <name type="scientific">Marasmius crinis-equi</name>
    <dbReference type="NCBI Taxonomy" id="585013"/>
    <lineage>
        <taxon>Eukaryota</taxon>
        <taxon>Fungi</taxon>
        <taxon>Dikarya</taxon>
        <taxon>Basidiomycota</taxon>
        <taxon>Agaricomycotina</taxon>
        <taxon>Agaricomycetes</taxon>
        <taxon>Agaricomycetidae</taxon>
        <taxon>Agaricales</taxon>
        <taxon>Marasmiineae</taxon>
        <taxon>Marasmiaceae</taxon>
        <taxon>Marasmius</taxon>
    </lineage>
</organism>
<evidence type="ECO:0000256" key="1">
    <source>
        <dbReference type="SAM" id="MobiDB-lite"/>
    </source>
</evidence>